<organism evidence="2">
    <name type="scientific">Palpitomonas bilix</name>
    <dbReference type="NCBI Taxonomy" id="652834"/>
    <lineage>
        <taxon>Eukaryota</taxon>
        <taxon>Eukaryota incertae sedis</taxon>
    </lineage>
</organism>
<dbReference type="AlphaFoldDB" id="A0A7S3D718"/>
<proteinExistence type="predicted"/>
<evidence type="ECO:0000256" key="1">
    <source>
        <dbReference type="SAM" id="MobiDB-lite"/>
    </source>
</evidence>
<gene>
    <name evidence="2" type="ORF">PBIL07802_LOCUS9061</name>
</gene>
<dbReference type="EMBL" id="HBIB01014044">
    <property type="protein sequence ID" value="CAE0246871.1"/>
    <property type="molecule type" value="Transcribed_RNA"/>
</dbReference>
<reference evidence="2" key="1">
    <citation type="submission" date="2021-01" db="EMBL/GenBank/DDBJ databases">
        <authorList>
            <person name="Corre E."/>
            <person name="Pelletier E."/>
            <person name="Niang G."/>
            <person name="Scheremetjew M."/>
            <person name="Finn R."/>
            <person name="Kale V."/>
            <person name="Holt S."/>
            <person name="Cochrane G."/>
            <person name="Meng A."/>
            <person name="Brown T."/>
            <person name="Cohen L."/>
        </authorList>
    </citation>
    <scope>NUCLEOTIDE SEQUENCE</scope>
    <source>
        <strain evidence="2">NIES-2562</strain>
    </source>
</reference>
<protein>
    <submittedName>
        <fullName evidence="2">Uncharacterized protein</fullName>
    </submittedName>
</protein>
<accession>A0A7S3D718</accession>
<feature type="compositionally biased region" description="Basic and acidic residues" evidence="1">
    <location>
        <begin position="1"/>
        <end position="23"/>
    </location>
</feature>
<evidence type="ECO:0000313" key="2">
    <source>
        <dbReference type="EMBL" id="CAE0246871.1"/>
    </source>
</evidence>
<name>A0A7S3D718_9EUKA</name>
<sequence>MRREDEANKREKEVSAPKRERGNRTKQAVLGVLRKRELYSTVALWTSLCVRDMCSKAVGRETHMSDLSKAHRGDEQGVPSVIFECASMEEERRRVEESLFPI</sequence>
<feature type="region of interest" description="Disordered" evidence="1">
    <location>
        <begin position="1"/>
        <end position="24"/>
    </location>
</feature>